<accession>A0A2S8S5J7</accession>
<name>A0A2S8S5J7_9RHOB</name>
<reference evidence="1 2" key="1">
    <citation type="submission" date="2018-02" db="EMBL/GenBank/DDBJ databases">
        <title>Genomic Encyclopedia of Archaeal and Bacterial Type Strains, Phase II (KMG-II): from individual species to whole genera.</title>
        <authorList>
            <person name="Goeker M."/>
        </authorList>
    </citation>
    <scope>NUCLEOTIDE SEQUENCE [LARGE SCALE GENOMIC DNA]</scope>
    <source>
        <strain evidence="1 2">DSM 18921</strain>
    </source>
</reference>
<protein>
    <submittedName>
        <fullName evidence="1">Beta-phosphoglucomutase-like phosphatase (HAD superfamily)</fullName>
    </submittedName>
</protein>
<dbReference type="InterPro" id="IPR023214">
    <property type="entry name" value="HAD_sf"/>
</dbReference>
<dbReference type="Gene3D" id="3.40.50.1000">
    <property type="entry name" value="HAD superfamily/HAD-like"/>
    <property type="match status" value="1"/>
</dbReference>
<organism evidence="1 2">
    <name type="scientific">Albidovulum denitrificans</name>
    <dbReference type="NCBI Taxonomy" id="404881"/>
    <lineage>
        <taxon>Bacteria</taxon>
        <taxon>Pseudomonadati</taxon>
        <taxon>Pseudomonadota</taxon>
        <taxon>Alphaproteobacteria</taxon>
        <taxon>Rhodobacterales</taxon>
        <taxon>Paracoccaceae</taxon>
        <taxon>Albidovulum</taxon>
    </lineage>
</organism>
<sequence>MSRPALSIVRNRAGEVKRDVRRLRWFRRAFLEQVASVSGHTRTGYDVDTARLAGAFLTWSKEIDRQKPSAEADKRPFVDFAAGLMLRELIVAGPLTARRSGSDDPGAEPHAFWPEGYAYVTFCLNIRDAVLQQTYHETAGTSATFHDLRTWWSFRENVAEDPRLALPFLELFAGISPVWTRPDSFLARREAKPAPVGAGKLRLVWNEGQGPTAEGPRDLARGTLDPSVSLVIFDLATLSNYSDIYVTALAGYIQDFGTSINLDETRERFLRAPLNLAMTYVALKTGQVCPSAFISRFKDILAERREQDLQLLPGIQSVLKDLSAASVDIAVLSTGDAEEDAAVLGRLSRLTPGGSASGFGDVLLDDVGGGLLDDRAVASCVLVSDDRQKLIAARKAGMWTIRLVGEGGPEKPSGAGSQDFVIDSFFSFPGPAL</sequence>
<evidence type="ECO:0000313" key="1">
    <source>
        <dbReference type="EMBL" id="PQV56072.1"/>
    </source>
</evidence>
<dbReference type="Proteomes" id="UP000238338">
    <property type="component" value="Unassembled WGS sequence"/>
</dbReference>
<keyword evidence="2" id="KW-1185">Reference proteome</keyword>
<dbReference type="InterPro" id="IPR023198">
    <property type="entry name" value="PGP-like_dom2"/>
</dbReference>
<evidence type="ECO:0000313" key="2">
    <source>
        <dbReference type="Proteomes" id="UP000238338"/>
    </source>
</evidence>
<dbReference type="EMBL" id="PVEP01000006">
    <property type="protein sequence ID" value="PQV56072.1"/>
    <property type="molecule type" value="Genomic_DNA"/>
</dbReference>
<dbReference type="InterPro" id="IPR036412">
    <property type="entry name" value="HAD-like_sf"/>
</dbReference>
<gene>
    <name evidence="1" type="ORF">LX70_02957</name>
</gene>
<dbReference type="Gene3D" id="1.10.150.240">
    <property type="entry name" value="Putative phosphatase, domain 2"/>
    <property type="match status" value="1"/>
</dbReference>
<comment type="caution">
    <text evidence="1">The sequence shown here is derived from an EMBL/GenBank/DDBJ whole genome shotgun (WGS) entry which is preliminary data.</text>
</comment>
<dbReference type="SUPFAM" id="SSF56784">
    <property type="entry name" value="HAD-like"/>
    <property type="match status" value="1"/>
</dbReference>
<dbReference type="AlphaFoldDB" id="A0A2S8S5J7"/>
<proteinExistence type="predicted"/>